<dbReference type="Pfam" id="PF01237">
    <property type="entry name" value="Oxysterol_BP"/>
    <property type="match status" value="1"/>
</dbReference>
<comment type="function">
    <text evidence="1">May be involved in the transport of sterols.</text>
</comment>
<dbReference type="PANTHER" id="PTHR10972">
    <property type="entry name" value="OXYSTEROL-BINDING PROTEIN-RELATED"/>
    <property type="match status" value="1"/>
</dbReference>
<evidence type="ECO:0000313" key="6">
    <source>
        <dbReference type="EMBL" id="RYR13754.1"/>
    </source>
</evidence>
<dbReference type="GO" id="GO:0005829">
    <property type="term" value="C:cytosol"/>
    <property type="evidence" value="ECO:0007669"/>
    <property type="project" value="TreeGrafter"/>
</dbReference>
<sequence length="378" mass="42720">MDKNIVLTKPFSLEKESDGDSDYRAPNLMKRILSLFKNVRPGSDLTRFQLPAEFNMPKSQLQCYGEEVYCGGCDMLSRCNNGESPVDRFISVVAWSISTRRPVIFGVAPYNPILGETHHVSTPNLNVLLEQVSHHPPVTALHATNEKEKIETIWCSYVVPKFNGAAVEGQVHGKRELKLHNHGETYEMNAPYLMIRFLPVPSCDWVGNVHIRCPESAIEAELCYTSHTLFGFRASRKSIKGKIIDSISTKILYEINGNWDSIVTAKDTNNGEVRVIYDAKEVISGLQTPVVKDSECVWGSESAVVWSEVSEAIMNKEWEKATEAKKSVEERQRELSRERITKGETWLPKHFTLSHSKEGGWNCFPIQNWVPPSPIQTL</sequence>
<dbReference type="EMBL" id="SDMP01000014">
    <property type="protein sequence ID" value="RYR13754.1"/>
    <property type="molecule type" value="Genomic_DNA"/>
</dbReference>
<comment type="caution">
    <text evidence="6">The sequence shown here is derived from an EMBL/GenBank/DDBJ whole genome shotgun (WGS) entry which is preliminary data.</text>
</comment>
<reference evidence="6 7" key="1">
    <citation type="submission" date="2019-01" db="EMBL/GenBank/DDBJ databases">
        <title>Sequencing of cultivated peanut Arachis hypogaea provides insights into genome evolution and oil improvement.</title>
        <authorList>
            <person name="Chen X."/>
        </authorList>
    </citation>
    <scope>NUCLEOTIDE SEQUENCE [LARGE SCALE GENOMIC DNA]</scope>
    <source>
        <strain evidence="7">cv. Fuhuasheng</strain>
        <tissue evidence="6">Leaves</tissue>
    </source>
</reference>
<keyword evidence="7" id="KW-1185">Reference proteome</keyword>
<comment type="similarity">
    <text evidence="2 5">Belongs to the OSBP family.</text>
</comment>
<evidence type="ECO:0000256" key="3">
    <source>
        <dbReference type="ARBA" id="ARBA00023055"/>
    </source>
</evidence>
<dbReference type="STRING" id="3818.A0A444ZHU1"/>
<organism evidence="6 7">
    <name type="scientific">Arachis hypogaea</name>
    <name type="common">Peanut</name>
    <dbReference type="NCBI Taxonomy" id="3818"/>
    <lineage>
        <taxon>Eukaryota</taxon>
        <taxon>Viridiplantae</taxon>
        <taxon>Streptophyta</taxon>
        <taxon>Embryophyta</taxon>
        <taxon>Tracheophyta</taxon>
        <taxon>Spermatophyta</taxon>
        <taxon>Magnoliopsida</taxon>
        <taxon>eudicotyledons</taxon>
        <taxon>Gunneridae</taxon>
        <taxon>Pentapetalae</taxon>
        <taxon>rosids</taxon>
        <taxon>fabids</taxon>
        <taxon>Fabales</taxon>
        <taxon>Fabaceae</taxon>
        <taxon>Papilionoideae</taxon>
        <taxon>50 kb inversion clade</taxon>
        <taxon>dalbergioids sensu lato</taxon>
        <taxon>Dalbergieae</taxon>
        <taxon>Pterocarpus clade</taxon>
        <taxon>Arachis</taxon>
    </lineage>
</organism>
<evidence type="ECO:0000256" key="5">
    <source>
        <dbReference type="RuleBase" id="RU003844"/>
    </source>
</evidence>
<accession>A0A444ZHU1</accession>
<dbReference type="InterPro" id="IPR018494">
    <property type="entry name" value="Oxysterol-bd_CS"/>
</dbReference>
<dbReference type="FunFam" id="2.40.160.120:FF:000011">
    <property type="entry name" value="Oxysterol-binding protein-related protein 4C"/>
    <property type="match status" value="1"/>
</dbReference>
<dbReference type="GO" id="GO:0032934">
    <property type="term" value="F:sterol binding"/>
    <property type="evidence" value="ECO:0007669"/>
    <property type="project" value="TreeGrafter"/>
</dbReference>
<dbReference type="PROSITE" id="PS01013">
    <property type="entry name" value="OSBP"/>
    <property type="match status" value="1"/>
</dbReference>
<name>A0A444ZHU1_ARAHY</name>
<protein>
    <recommendedName>
        <fullName evidence="8">Oxysterol-binding protein-related protein</fullName>
    </recommendedName>
</protein>
<gene>
    <name evidence="6" type="ORF">Ahy_B04g070584</name>
</gene>
<dbReference type="GO" id="GO:0016020">
    <property type="term" value="C:membrane"/>
    <property type="evidence" value="ECO:0007669"/>
    <property type="project" value="TreeGrafter"/>
</dbReference>
<evidence type="ECO:0000256" key="1">
    <source>
        <dbReference type="ARBA" id="ARBA00003361"/>
    </source>
</evidence>
<keyword evidence="4" id="KW-0446">Lipid-binding</keyword>
<dbReference type="PANTHER" id="PTHR10972:SF102">
    <property type="entry name" value="OXYSTEROL-BINDING PROTEIN"/>
    <property type="match status" value="1"/>
</dbReference>
<dbReference type="InterPro" id="IPR000648">
    <property type="entry name" value="Oxysterol-bd"/>
</dbReference>
<dbReference type="GO" id="GO:0006869">
    <property type="term" value="P:lipid transport"/>
    <property type="evidence" value="ECO:0007669"/>
    <property type="project" value="UniProtKB-KW"/>
</dbReference>
<dbReference type="SUPFAM" id="SSF144000">
    <property type="entry name" value="Oxysterol-binding protein-like"/>
    <property type="match status" value="1"/>
</dbReference>
<dbReference type="Gene3D" id="2.40.160.120">
    <property type="match status" value="1"/>
</dbReference>
<dbReference type="AlphaFoldDB" id="A0A444ZHU1"/>
<evidence type="ECO:0000256" key="2">
    <source>
        <dbReference type="ARBA" id="ARBA00008842"/>
    </source>
</evidence>
<evidence type="ECO:0000256" key="4">
    <source>
        <dbReference type="ARBA" id="ARBA00023121"/>
    </source>
</evidence>
<dbReference type="Gene3D" id="3.30.70.3490">
    <property type="match status" value="1"/>
</dbReference>
<dbReference type="Proteomes" id="UP000289738">
    <property type="component" value="Chromosome B04"/>
</dbReference>
<keyword evidence="3" id="KW-0813">Transport</keyword>
<evidence type="ECO:0008006" key="8">
    <source>
        <dbReference type="Google" id="ProtNLM"/>
    </source>
</evidence>
<dbReference type="InterPro" id="IPR037239">
    <property type="entry name" value="OSBP_sf"/>
</dbReference>
<proteinExistence type="inferred from homology"/>
<keyword evidence="3" id="KW-0445">Lipid transport</keyword>
<dbReference type="FunFam" id="3.30.70.3490:FF:000007">
    <property type="entry name" value="Oxysterol-binding protein-related protein 4B"/>
    <property type="match status" value="1"/>
</dbReference>
<evidence type="ECO:0000313" key="7">
    <source>
        <dbReference type="Proteomes" id="UP000289738"/>
    </source>
</evidence>